<evidence type="ECO:0000313" key="1">
    <source>
        <dbReference type="EMBL" id="EPS27009.1"/>
    </source>
</evidence>
<gene>
    <name evidence="1" type="ORF">PDE_01950</name>
</gene>
<proteinExistence type="predicted"/>
<dbReference type="AlphaFoldDB" id="S7Z9V9"/>
<name>S7Z9V9_PENO1</name>
<evidence type="ECO:0000313" key="2">
    <source>
        <dbReference type="Proteomes" id="UP000019376"/>
    </source>
</evidence>
<accession>S7Z9V9</accession>
<sequence length="135" mass="14305">MPTSLSLKLFIGQVGQSFCASRKVNRLRLGVHLPHRSEAGESGPSVNWAELSTFEALEADLHDHSPPRTFPKSTCPSRAPYSGFGCMKGAMHDATHRPGIKVLTATSPLPSSNKVALQSHPVGCGESAATSILCP</sequence>
<dbReference type="EMBL" id="KB644409">
    <property type="protein sequence ID" value="EPS27009.1"/>
    <property type="molecule type" value="Genomic_DNA"/>
</dbReference>
<dbReference type="HOGENOM" id="CLU_1886474_0_0_1"/>
<reference evidence="1 2" key="1">
    <citation type="journal article" date="2013" name="PLoS ONE">
        <title>Genomic and secretomic analyses reveal unique features of the lignocellulolytic enzyme system of Penicillium decumbens.</title>
        <authorList>
            <person name="Liu G."/>
            <person name="Zhang L."/>
            <person name="Wei X."/>
            <person name="Zou G."/>
            <person name="Qin Y."/>
            <person name="Ma L."/>
            <person name="Li J."/>
            <person name="Zheng H."/>
            <person name="Wang S."/>
            <person name="Wang C."/>
            <person name="Xun L."/>
            <person name="Zhao G.-P."/>
            <person name="Zhou Z."/>
            <person name="Qu Y."/>
        </authorList>
    </citation>
    <scope>NUCLEOTIDE SEQUENCE [LARGE SCALE GENOMIC DNA]</scope>
    <source>
        <strain evidence="2">114-2 / CGMCC 5302</strain>
    </source>
</reference>
<organism evidence="1 2">
    <name type="scientific">Penicillium oxalicum (strain 114-2 / CGMCC 5302)</name>
    <name type="common">Penicillium decumbens</name>
    <dbReference type="NCBI Taxonomy" id="933388"/>
    <lineage>
        <taxon>Eukaryota</taxon>
        <taxon>Fungi</taxon>
        <taxon>Dikarya</taxon>
        <taxon>Ascomycota</taxon>
        <taxon>Pezizomycotina</taxon>
        <taxon>Eurotiomycetes</taxon>
        <taxon>Eurotiomycetidae</taxon>
        <taxon>Eurotiales</taxon>
        <taxon>Aspergillaceae</taxon>
        <taxon>Penicillium</taxon>
    </lineage>
</organism>
<keyword evidence="2" id="KW-1185">Reference proteome</keyword>
<dbReference type="Proteomes" id="UP000019376">
    <property type="component" value="Unassembled WGS sequence"/>
</dbReference>
<protein>
    <submittedName>
        <fullName evidence="1">Uncharacterized protein</fullName>
    </submittedName>
</protein>